<gene>
    <name evidence="1" type="ORF">Mth01_33560</name>
</gene>
<evidence type="ECO:0000313" key="1">
    <source>
        <dbReference type="EMBL" id="GIH71103.1"/>
    </source>
</evidence>
<proteinExistence type="predicted"/>
<accession>A0A8J3W0H5</accession>
<sequence length="90" mass="9902">MDSHVTAVREDAAYDWDMSEASREIPLEEKRLAAVVPADQPDLVVRLRETIEVLSNSDAVQAVVESRASIARGEGLRSKDAIRGLLDGRQ</sequence>
<dbReference type="AlphaFoldDB" id="A0A8J3W0H5"/>
<dbReference type="EMBL" id="BOOG01000030">
    <property type="protein sequence ID" value="GIH71103.1"/>
    <property type="molecule type" value="Genomic_DNA"/>
</dbReference>
<dbReference type="Proteomes" id="UP000610966">
    <property type="component" value="Unassembled WGS sequence"/>
</dbReference>
<name>A0A8J3W0H5_9ACTN</name>
<keyword evidence="2" id="KW-1185">Reference proteome</keyword>
<comment type="caution">
    <text evidence="1">The sequence shown here is derived from an EMBL/GenBank/DDBJ whole genome shotgun (WGS) entry which is preliminary data.</text>
</comment>
<reference evidence="1" key="1">
    <citation type="submission" date="2021-01" db="EMBL/GenBank/DDBJ databases">
        <title>Whole genome shotgun sequence of Sphaerimonospora thailandensis NBRC 107569.</title>
        <authorList>
            <person name="Komaki H."/>
            <person name="Tamura T."/>
        </authorList>
    </citation>
    <scope>NUCLEOTIDE SEQUENCE</scope>
    <source>
        <strain evidence="1">NBRC 107569</strain>
    </source>
</reference>
<evidence type="ECO:0000313" key="2">
    <source>
        <dbReference type="Proteomes" id="UP000610966"/>
    </source>
</evidence>
<organism evidence="1 2">
    <name type="scientific">Sphaerimonospora thailandensis</name>
    <dbReference type="NCBI Taxonomy" id="795644"/>
    <lineage>
        <taxon>Bacteria</taxon>
        <taxon>Bacillati</taxon>
        <taxon>Actinomycetota</taxon>
        <taxon>Actinomycetes</taxon>
        <taxon>Streptosporangiales</taxon>
        <taxon>Streptosporangiaceae</taxon>
        <taxon>Sphaerimonospora</taxon>
    </lineage>
</organism>
<protein>
    <submittedName>
        <fullName evidence="1">Uncharacterized protein</fullName>
    </submittedName>
</protein>